<dbReference type="Gene3D" id="3.90.1300.10">
    <property type="entry name" value="Amidase signature (AS) domain"/>
    <property type="match status" value="1"/>
</dbReference>
<dbReference type="PROSITE" id="PS00571">
    <property type="entry name" value="AMIDASES"/>
    <property type="match status" value="1"/>
</dbReference>
<dbReference type="EMBL" id="SSSM01000004">
    <property type="protein sequence ID" value="THG30959.1"/>
    <property type="molecule type" value="Genomic_DNA"/>
</dbReference>
<dbReference type="Pfam" id="PF11533">
    <property type="entry name" value="AtzH-like"/>
    <property type="match status" value="1"/>
</dbReference>
<keyword evidence="3" id="KW-1185">Reference proteome</keyword>
<dbReference type="InterPro" id="IPR032710">
    <property type="entry name" value="NTF2-like_dom_sf"/>
</dbReference>
<evidence type="ECO:0000259" key="1">
    <source>
        <dbReference type="Pfam" id="PF01425"/>
    </source>
</evidence>
<dbReference type="Gene3D" id="3.10.450.50">
    <property type="match status" value="1"/>
</dbReference>
<gene>
    <name evidence="2" type="ORF">E6C64_10125</name>
</gene>
<sequence>MTERSVPIESDAPLPDGLVDTFWRYEQALMADDVPTLDLLFEDDPHTLRGDAGGVLVSHEAIAAFRRGRGGAPKRLVDRVHVRVLSPELAAVVAVLRPAGGGRGQQTQVWRRGADGWRVIAAHVSGAIPAIDPRVWRVVGTPLVDATGSGALDGETIAVKDLFEIAGQRVGGGVPGYLAEADSATSTAPALATLLAAGAAVTGIARTDEFAYSIAGVNPHYGTPPNVAVPGAIPGGSSSGPASAVALGQATVGLATDTAGSIRVPASYQGLWGLRTSHGAVPVDGLLPLAPSFDTVGWLTRDLPTLRRVAGVGLPADAGTLPTQIAVAPALLATLDEHVRSAFWTGLGELVGEGRLPVPIEVPLTGVAETFAAFRTVQAAEAWRAHGAWLSAHPGAVSGAVAERFALAAAVTEEQESAARVVLAAERAKLRAILQESVLLLPAAASGAPQTTADAATIDRIRMQTLQLTCFAGVAGAPCISAPLLAVDGAPLGLGLIGSPGTDLALLDLAGTLLP</sequence>
<dbReference type="RefSeq" id="WP_136427368.1">
    <property type="nucleotide sequence ID" value="NZ_SSSM01000004.1"/>
</dbReference>
<dbReference type="PANTHER" id="PTHR46310">
    <property type="entry name" value="AMIDASE 1"/>
    <property type="match status" value="1"/>
</dbReference>
<reference evidence="2 3" key="1">
    <citation type="submission" date="2019-04" db="EMBL/GenBank/DDBJ databases">
        <authorList>
            <person name="Jiang L."/>
        </authorList>
    </citation>
    <scope>NUCLEOTIDE SEQUENCE [LARGE SCALE GENOMIC DNA]</scope>
    <source>
        <strain evidence="2 3">YIM 131853</strain>
    </source>
</reference>
<dbReference type="PANTHER" id="PTHR46310:SF7">
    <property type="entry name" value="AMIDASE 1"/>
    <property type="match status" value="1"/>
</dbReference>
<dbReference type="SUPFAM" id="SSF54427">
    <property type="entry name" value="NTF2-like"/>
    <property type="match status" value="1"/>
</dbReference>
<dbReference type="Proteomes" id="UP000309133">
    <property type="component" value="Unassembled WGS sequence"/>
</dbReference>
<dbReference type="SUPFAM" id="SSF75304">
    <property type="entry name" value="Amidase signature (AS) enzymes"/>
    <property type="match status" value="1"/>
</dbReference>
<name>A0A4S4FKT6_9MICO</name>
<feature type="domain" description="Amidase" evidence="1">
    <location>
        <begin position="149"/>
        <end position="507"/>
    </location>
</feature>
<protein>
    <submittedName>
        <fullName evidence="2">DUF3225 domain-containing protein</fullName>
    </submittedName>
</protein>
<evidence type="ECO:0000313" key="3">
    <source>
        <dbReference type="Proteomes" id="UP000309133"/>
    </source>
</evidence>
<proteinExistence type="predicted"/>
<accession>A0A4S4FKT6</accession>
<evidence type="ECO:0000313" key="2">
    <source>
        <dbReference type="EMBL" id="THG30959.1"/>
    </source>
</evidence>
<dbReference type="OrthoDB" id="182039at2"/>
<dbReference type="Pfam" id="PF01425">
    <property type="entry name" value="Amidase"/>
    <property type="match status" value="1"/>
</dbReference>
<dbReference type="AlphaFoldDB" id="A0A4S4FKT6"/>
<dbReference type="InterPro" id="IPR036928">
    <property type="entry name" value="AS_sf"/>
</dbReference>
<dbReference type="InterPro" id="IPR020556">
    <property type="entry name" value="Amidase_CS"/>
</dbReference>
<organism evidence="2 3">
    <name type="scientific">Naasia lichenicola</name>
    <dbReference type="NCBI Taxonomy" id="2565933"/>
    <lineage>
        <taxon>Bacteria</taxon>
        <taxon>Bacillati</taxon>
        <taxon>Actinomycetota</taxon>
        <taxon>Actinomycetes</taxon>
        <taxon>Micrococcales</taxon>
        <taxon>Microbacteriaceae</taxon>
        <taxon>Naasia</taxon>
    </lineage>
</organism>
<dbReference type="InterPro" id="IPR023631">
    <property type="entry name" value="Amidase_dom"/>
</dbReference>
<comment type="caution">
    <text evidence="2">The sequence shown here is derived from an EMBL/GenBank/DDBJ whole genome shotgun (WGS) entry which is preliminary data.</text>
</comment>
<dbReference type="InterPro" id="IPR024507">
    <property type="entry name" value="AtzH-like"/>
</dbReference>